<keyword evidence="1" id="KW-1133">Transmembrane helix</keyword>
<accession>A0A9W4HRZ0</accession>
<dbReference type="EMBL" id="CAJVNV010000266">
    <property type="protein sequence ID" value="CAG8135963.1"/>
    <property type="molecule type" value="Genomic_DNA"/>
</dbReference>
<dbReference type="Proteomes" id="UP001153461">
    <property type="component" value="Unassembled WGS sequence"/>
</dbReference>
<dbReference type="OrthoDB" id="9451547at2759"/>
<proteinExistence type="predicted"/>
<protein>
    <submittedName>
        <fullName evidence="2">Uncharacterized protein</fullName>
    </submittedName>
</protein>
<dbReference type="AlphaFoldDB" id="A0A9W4HRZ0"/>
<evidence type="ECO:0000256" key="1">
    <source>
        <dbReference type="SAM" id="Phobius"/>
    </source>
</evidence>
<sequence>MNNTLTREWVPEPDGRGTWNILSTCILTIILCCWTSVSPNLPAKSDGTFRKWRYKFDLACIALLGSEFLLMLALGQWSSARRSVKDFHEAGYKDWTTKHAFFADMGGFWIKPPEIDDLPSFPLDAKQLHVLVKEGYIKYPHLEEEEIKDKSKSDGLTRFITIAQALWFTLNCIFRFVQGLFVTTLELTTLSFILVFLVTSYCWYHKPMDIDMPIILEPKESVAIIRSNLDQIPESKWYETPLEFISRDEWFCSRFWKYYIQILHYMHIPVFTRPERRPYDRIPSHFIPNVDTQAEIICAPTILLFSSVFLIAWNSHFPSATEKLMWRIASVNTLAFALVGGFISLYLHKRMFQPGLAKERAHAELKEPENGCIGHFAARLTNIDPRQDPNLEIPLRALVPVSVACVLYCVGRGFILTEDLIGLRIMPASAYQTVSWSKYVPHW</sequence>
<comment type="caution">
    <text evidence="2">The sequence shown here is derived from an EMBL/GenBank/DDBJ whole genome shotgun (WGS) entry which is preliminary data.</text>
</comment>
<feature type="transmembrane region" description="Helical" evidence="1">
    <location>
        <begin position="20"/>
        <end position="37"/>
    </location>
</feature>
<gene>
    <name evidence="2" type="ORF">PNAL_LOCUS5682</name>
</gene>
<dbReference type="PANTHER" id="PTHR35043">
    <property type="entry name" value="TRANSCRIPTION FACTOR DOMAIN-CONTAINING PROTEIN"/>
    <property type="match status" value="1"/>
</dbReference>
<dbReference type="PANTHER" id="PTHR35043:SF8">
    <property type="entry name" value="DUF4220 DOMAIN-CONTAINING PROTEIN"/>
    <property type="match status" value="1"/>
</dbReference>
<feature type="transmembrane region" description="Helical" evidence="1">
    <location>
        <begin position="58"/>
        <end position="77"/>
    </location>
</feature>
<reference evidence="2" key="1">
    <citation type="submission" date="2021-07" db="EMBL/GenBank/DDBJ databases">
        <authorList>
            <person name="Branca A.L. A."/>
        </authorList>
    </citation>
    <scope>NUCLEOTIDE SEQUENCE</scope>
</reference>
<keyword evidence="1" id="KW-0812">Transmembrane</keyword>
<evidence type="ECO:0000313" key="3">
    <source>
        <dbReference type="Proteomes" id="UP001153461"/>
    </source>
</evidence>
<name>A0A9W4HRZ0_PENNA</name>
<evidence type="ECO:0000313" key="2">
    <source>
        <dbReference type="EMBL" id="CAG8135963.1"/>
    </source>
</evidence>
<organism evidence="2 3">
    <name type="scientific">Penicillium nalgiovense</name>
    <dbReference type="NCBI Taxonomy" id="60175"/>
    <lineage>
        <taxon>Eukaryota</taxon>
        <taxon>Fungi</taxon>
        <taxon>Dikarya</taxon>
        <taxon>Ascomycota</taxon>
        <taxon>Pezizomycotina</taxon>
        <taxon>Eurotiomycetes</taxon>
        <taxon>Eurotiomycetidae</taxon>
        <taxon>Eurotiales</taxon>
        <taxon>Aspergillaceae</taxon>
        <taxon>Penicillium</taxon>
    </lineage>
</organism>
<feature type="transmembrane region" description="Helical" evidence="1">
    <location>
        <begin position="176"/>
        <end position="204"/>
    </location>
</feature>
<feature type="transmembrane region" description="Helical" evidence="1">
    <location>
        <begin position="325"/>
        <end position="347"/>
    </location>
</feature>
<feature type="transmembrane region" description="Helical" evidence="1">
    <location>
        <begin position="294"/>
        <end position="313"/>
    </location>
</feature>
<keyword evidence="1" id="KW-0472">Membrane</keyword>